<gene>
    <name evidence="4" type="primary">epsJ</name>
    <name evidence="4" type="ORF">CGLAU_09175</name>
</gene>
<evidence type="ECO:0000259" key="3">
    <source>
        <dbReference type="Pfam" id="PF00535"/>
    </source>
</evidence>
<dbReference type="PANTHER" id="PTHR22916:SF51">
    <property type="entry name" value="GLYCOSYLTRANSFERASE EPSH-RELATED"/>
    <property type="match status" value="1"/>
</dbReference>
<name>A0A1Q2HY39_9CORY</name>
<accession>A0A1Q2HY39</accession>
<dbReference type="AlphaFoldDB" id="A0A1Q2HY39"/>
<proteinExistence type="predicted"/>
<keyword evidence="2 4" id="KW-0808">Transferase</keyword>
<evidence type="ECO:0000256" key="1">
    <source>
        <dbReference type="ARBA" id="ARBA00022676"/>
    </source>
</evidence>
<evidence type="ECO:0000256" key="2">
    <source>
        <dbReference type="ARBA" id="ARBA00022679"/>
    </source>
</evidence>
<dbReference type="SUPFAM" id="SSF53448">
    <property type="entry name" value="Nucleotide-diphospho-sugar transferases"/>
    <property type="match status" value="1"/>
</dbReference>
<dbReference type="PANTHER" id="PTHR22916">
    <property type="entry name" value="GLYCOSYLTRANSFERASE"/>
    <property type="match status" value="1"/>
</dbReference>
<dbReference type="RefSeq" id="WP_095660422.1">
    <property type="nucleotide sequence ID" value="NZ_CP019688.1"/>
</dbReference>
<sequence length="649" mass="74666">MTTLSVLIPSYNVSSKISSCFDSLDALKNTIPGTEVVFVDDASTDDTYVKIENFQATRPWVKAARLAKNSGTPSVPRNTALTMATGEYIFHLDPDDEILPAGVAAELGLAQRTNADLVRAPLIRDNGRERVVMNRIDGWDQTSTQAERVARVVREHSTTVCSLYRREFLEANKLRWPEDLRLAEDAIYLYRALELGKIEYSDEPDFVYNVQLDSSAASSTQQYQDRELLNHVSAWRQSTEILGRIGIDYFALRGQMALSAAIQNMIRFNKGGFKRSSFNLLADFLREHEIAVRTFTYGPRFAEICNLLLNKDYDAFLEKIKIRLLIAGYDLRFILPAVPELESFYQVQVDEWTGHETHDLEQSKRLRDWADAIHCEWMLGNAVWYSENKNPRQSLTVRLHRFETGKDYGNQIKRDALDRVITIAPGMFEETQRVFDFDREKVVYVPNYIEVEKYQRSNDPDKVFNLVMVGSIPIRKGYRRALELLKSLREVDDRYTLTVFGRRPDELSWVFNDPAERAYFAECERFVRVNGLESAVKFEGWVDTTEALADKGFILSLSDAEGSHVAAAEGFASGNITLLRPWAGAEYMYPNEYIFDSLIEMRDYVLECQDFGTYESRRRVGDEYVQTRYSMERFKQLYVATVPVPYNVP</sequence>
<reference evidence="4 5" key="1">
    <citation type="submission" date="2016-12" db="EMBL/GenBank/DDBJ databases">
        <authorList>
            <person name="Song W.-J."/>
            <person name="Kurnit D.M."/>
        </authorList>
    </citation>
    <scope>NUCLEOTIDE SEQUENCE [LARGE SCALE GENOMIC DNA]</scope>
    <source>
        <strain evidence="4 5">DSM 30827</strain>
    </source>
</reference>
<keyword evidence="5" id="KW-1185">Reference proteome</keyword>
<dbReference type="Gene3D" id="3.40.50.2000">
    <property type="entry name" value="Glycogen Phosphorylase B"/>
    <property type="match status" value="1"/>
</dbReference>
<feature type="domain" description="Glycosyltransferase 2-like" evidence="3">
    <location>
        <begin position="5"/>
        <end position="170"/>
    </location>
</feature>
<evidence type="ECO:0000313" key="5">
    <source>
        <dbReference type="Proteomes" id="UP000217209"/>
    </source>
</evidence>
<dbReference type="Proteomes" id="UP000217209">
    <property type="component" value="Chromosome"/>
</dbReference>
<protein>
    <submittedName>
        <fullName evidence="4">Putative glycosyltransferase EpsJ</fullName>
        <ecNumber evidence="4">2.4.-.-</ecNumber>
    </submittedName>
</protein>
<dbReference type="SUPFAM" id="SSF53756">
    <property type="entry name" value="UDP-Glycosyltransferase/glycogen phosphorylase"/>
    <property type="match status" value="1"/>
</dbReference>
<dbReference type="CDD" id="cd00761">
    <property type="entry name" value="Glyco_tranf_GTA_type"/>
    <property type="match status" value="1"/>
</dbReference>
<dbReference type="Pfam" id="PF00535">
    <property type="entry name" value="Glycos_transf_2"/>
    <property type="match status" value="1"/>
</dbReference>
<dbReference type="Gene3D" id="3.90.550.10">
    <property type="entry name" value="Spore Coat Polysaccharide Biosynthesis Protein SpsA, Chain A"/>
    <property type="match status" value="1"/>
</dbReference>
<dbReference type="EMBL" id="CP019688">
    <property type="protein sequence ID" value="AQQ15787.1"/>
    <property type="molecule type" value="Genomic_DNA"/>
</dbReference>
<dbReference type="InterPro" id="IPR001173">
    <property type="entry name" value="Glyco_trans_2-like"/>
</dbReference>
<dbReference type="OrthoDB" id="6713581at2"/>
<dbReference type="InterPro" id="IPR029044">
    <property type="entry name" value="Nucleotide-diphossugar_trans"/>
</dbReference>
<organism evidence="4 5">
    <name type="scientific">Corynebacterium glaucum</name>
    <dbReference type="NCBI Taxonomy" id="187491"/>
    <lineage>
        <taxon>Bacteria</taxon>
        <taxon>Bacillati</taxon>
        <taxon>Actinomycetota</taxon>
        <taxon>Actinomycetes</taxon>
        <taxon>Mycobacteriales</taxon>
        <taxon>Corynebacteriaceae</taxon>
        <taxon>Corynebacterium</taxon>
    </lineage>
</organism>
<dbReference type="EC" id="2.4.-.-" evidence="4"/>
<keyword evidence="1 4" id="KW-0328">Glycosyltransferase</keyword>
<evidence type="ECO:0000313" key="4">
    <source>
        <dbReference type="EMBL" id="AQQ15787.1"/>
    </source>
</evidence>
<dbReference type="GO" id="GO:0016757">
    <property type="term" value="F:glycosyltransferase activity"/>
    <property type="evidence" value="ECO:0007669"/>
    <property type="project" value="UniProtKB-KW"/>
</dbReference>
<dbReference type="KEGG" id="cgv:CGLAU_09175"/>